<feature type="domain" description="ACT" evidence="9">
    <location>
        <begin position="4"/>
        <end position="78"/>
    </location>
</feature>
<dbReference type="InterPro" id="IPR054480">
    <property type="entry name" value="AHAS_small-like_ACT"/>
</dbReference>
<dbReference type="InterPro" id="IPR039557">
    <property type="entry name" value="AHAS_ACT"/>
</dbReference>
<keyword evidence="6 8" id="KW-0100">Branched-chain amino acid biosynthesis</keyword>
<name>A0A6B1DX73_9CHLR</name>
<dbReference type="NCBIfam" id="TIGR00119">
    <property type="entry name" value="acolac_sm"/>
    <property type="match status" value="1"/>
</dbReference>
<dbReference type="CDD" id="cd04878">
    <property type="entry name" value="ACT_AHAS"/>
    <property type="match status" value="1"/>
</dbReference>
<comment type="caution">
    <text evidence="10">The sequence shown here is derived from an EMBL/GenBank/DDBJ whole genome shotgun (WGS) entry which is preliminary data.</text>
</comment>
<comment type="catalytic activity">
    <reaction evidence="7 8">
        <text>2 pyruvate + H(+) = (2S)-2-acetolactate + CO2</text>
        <dbReference type="Rhea" id="RHEA:25249"/>
        <dbReference type="ChEBI" id="CHEBI:15361"/>
        <dbReference type="ChEBI" id="CHEBI:15378"/>
        <dbReference type="ChEBI" id="CHEBI:16526"/>
        <dbReference type="ChEBI" id="CHEBI:58476"/>
        <dbReference type="EC" id="2.2.1.6"/>
    </reaction>
</comment>
<keyword evidence="8 10" id="KW-0808">Transferase</keyword>
<dbReference type="EC" id="2.2.1.6" evidence="8"/>
<organism evidence="10">
    <name type="scientific">Caldilineaceae bacterium SB0662_bin_9</name>
    <dbReference type="NCBI Taxonomy" id="2605258"/>
    <lineage>
        <taxon>Bacteria</taxon>
        <taxon>Bacillati</taxon>
        <taxon>Chloroflexota</taxon>
        <taxon>Caldilineae</taxon>
        <taxon>Caldilineales</taxon>
        <taxon>Caldilineaceae</taxon>
    </lineage>
</organism>
<dbReference type="GO" id="GO:0003984">
    <property type="term" value="F:acetolactate synthase activity"/>
    <property type="evidence" value="ECO:0007669"/>
    <property type="project" value="UniProtKB-UniRule"/>
</dbReference>
<comment type="pathway">
    <text evidence="2 8">Amino-acid biosynthesis; L-valine biosynthesis; L-valine from pyruvate: step 1/4.</text>
</comment>
<evidence type="ECO:0000256" key="5">
    <source>
        <dbReference type="ARBA" id="ARBA00022605"/>
    </source>
</evidence>
<comment type="similarity">
    <text evidence="3 8">Belongs to the acetolactate synthase small subunit family.</text>
</comment>
<accession>A0A6B1DX73</accession>
<dbReference type="NCBIfam" id="NF008864">
    <property type="entry name" value="PRK11895.1"/>
    <property type="match status" value="1"/>
</dbReference>
<dbReference type="PANTHER" id="PTHR30239:SF0">
    <property type="entry name" value="ACETOLACTATE SYNTHASE SMALL SUBUNIT 1, CHLOROPLASTIC"/>
    <property type="match status" value="1"/>
</dbReference>
<dbReference type="InterPro" id="IPR045865">
    <property type="entry name" value="ACT-like_dom_sf"/>
</dbReference>
<evidence type="ECO:0000256" key="1">
    <source>
        <dbReference type="ARBA" id="ARBA00004974"/>
    </source>
</evidence>
<dbReference type="Gene3D" id="3.30.70.1150">
    <property type="entry name" value="ACT-like. Chain A, domain 2"/>
    <property type="match status" value="1"/>
</dbReference>
<dbReference type="Pfam" id="PF22629">
    <property type="entry name" value="ACT_AHAS_ss"/>
    <property type="match status" value="1"/>
</dbReference>
<dbReference type="AlphaFoldDB" id="A0A6B1DX73"/>
<gene>
    <name evidence="10" type="primary">ilvN</name>
    <name evidence="10" type="ORF">F4Y08_11630</name>
</gene>
<dbReference type="InterPro" id="IPR004789">
    <property type="entry name" value="Acetalactate_synth_ssu"/>
</dbReference>
<dbReference type="Pfam" id="PF10369">
    <property type="entry name" value="ALS_ss_C"/>
    <property type="match status" value="1"/>
</dbReference>
<keyword evidence="5 8" id="KW-0028">Amino-acid biosynthesis</keyword>
<dbReference type="PROSITE" id="PS51671">
    <property type="entry name" value="ACT"/>
    <property type="match status" value="1"/>
</dbReference>
<comment type="subunit">
    <text evidence="4 8">Dimer of large and small chains.</text>
</comment>
<evidence type="ECO:0000256" key="3">
    <source>
        <dbReference type="ARBA" id="ARBA00006341"/>
    </source>
</evidence>
<dbReference type="EMBL" id="VXPY01000084">
    <property type="protein sequence ID" value="MYD90964.1"/>
    <property type="molecule type" value="Genomic_DNA"/>
</dbReference>
<dbReference type="PANTHER" id="PTHR30239">
    <property type="entry name" value="ACETOLACTATE SYNTHASE SMALL SUBUNIT"/>
    <property type="match status" value="1"/>
</dbReference>
<evidence type="ECO:0000256" key="6">
    <source>
        <dbReference type="ARBA" id="ARBA00023304"/>
    </source>
</evidence>
<protein>
    <recommendedName>
        <fullName evidence="8">Acetolactate synthase small subunit</fullName>
        <shortName evidence="8">AHAS</shortName>
        <shortName evidence="8">ALS</shortName>
        <ecNumber evidence="8">2.2.1.6</ecNumber>
    </recommendedName>
    <alternativeName>
        <fullName evidence="8">Acetohydroxy-acid synthase small subunit</fullName>
    </alternativeName>
</protein>
<sequence length="180" mass="20158">MKHILAAWMRDRPGVLNRVTGLLSRRNFNIDSLQVSASEEPGISRMTFEVSGDDRTLEQVRSQLIKLVDVTRVESFAQEAIVKRELALVRVAVGPDERRQVLDLIQVFEATVEDISRTDMLIQIVGREEKIDSLIGLLRDYHLLEMVRTGPVAIVRSAVANVESEPALEPARDTWQGGGV</sequence>
<reference evidence="10" key="1">
    <citation type="submission" date="2019-09" db="EMBL/GenBank/DDBJ databases">
        <title>Characterisation of the sponge microbiome using genome-centric metagenomics.</title>
        <authorList>
            <person name="Engelberts J.P."/>
            <person name="Robbins S.J."/>
            <person name="De Goeij J.M."/>
            <person name="Aranda M."/>
            <person name="Bell S.C."/>
            <person name="Webster N.S."/>
        </authorList>
    </citation>
    <scope>NUCLEOTIDE SEQUENCE</scope>
    <source>
        <strain evidence="10">SB0662_bin_9</strain>
    </source>
</reference>
<dbReference type="InterPro" id="IPR019455">
    <property type="entry name" value="Acetolactate_synth_ssu_C"/>
</dbReference>
<comment type="function">
    <text evidence="8">Catalyzes the conversion of 2 pyruvate molecules into acetolactate in the first common step of the biosynthetic pathway of the branched-amino acids such as leucine, isoleucine, and valine.</text>
</comment>
<dbReference type="FunFam" id="3.30.70.260:FF:000001">
    <property type="entry name" value="Acetolactate synthase, small subunit"/>
    <property type="match status" value="1"/>
</dbReference>
<dbReference type="InterPro" id="IPR002912">
    <property type="entry name" value="ACT_dom"/>
</dbReference>
<dbReference type="GO" id="GO:1990610">
    <property type="term" value="F:acetolactate synthase regulator activity"/>
    <property type="evidence" value="ECO:0007669"/>
    <property type="project" value="UniProtKB-UniRule"/>
</dbReference>
<dbReference type="UniPathway" id="UPA00047">
    <property type="reaction ID" value="UER00055"/>
</dbReference>
<dbReference type="GO" id="GO:0009097">
    <property type="term" value="P:isoleucine biosynthetic process"/>
    <property type="evidence" value="ECO:0007669"/>
    <property type="project" value="UniProtKB-UniRule"/>
</dbReference>
<dbReference type="InterPro" id="IPR027271">
    <property type="entry name" value="Acetolactate_synth/TF_NikR_C"/>
</dbReference>
<comment type="pathway">
    <text evidence="1 8">Amino-acid biosynthesis; L-isoleucine biosynthesis; L-isoleucine from 2-oxobutanoate: step 1/4.</text>
</comment>
<evidence type="ECO:0000256" key="2">
    <source>
        <dbReference type="ARBA" id="ARBA00005025"/>
    </source>
</evidence>
<dbReference type="UniPathway" id="UPA00049">
    <property type="reaction ID" value="UER00059"/>
</dbReference>
<dbReference type="GO" id="GO:0009099">
    <property type="term" value="P:L-valine biosynthetic process"/>
    <property type="evidence" value="ECO:0007669"/>
    <property type="project" value="UniProtKB-UniRule"/>
</dbReference>
<dbReference type="Gene3D" id="3.30.70.260">
    <property type="match status" value="1"/>
</dbReference>
<evidence type="ECO:0000259" key="9">
    <source>
        <dbReference type="PROSITE" id="PS51671"/>
    </source>
</evidence>
<dbReference type="GO" id="GO:0005829">
    <property type="term" value="C:cytosol"/>
    <property type="evidence" value="ECO:0007669"/>
    <property type="project" value="TreeGrafter"/>
</dbReference>
<evidence type="ECO:0000256" key="4">
    <source>
        <dbReference type="ARBA" id="ARBA00011744"/>
    </source>
</evidence>
<dbReference type="SUPFAM" id="SSF55021">
    <property type="entry name" value="ACT-like"/>
    <property type="match status" value="2"/>
</dbReference>
<proteinExistence type="inferred from homology"/>
<evidence type="ECO:0000313" key="10">
    <source>
        <dbReference type="EMBL" id="MYD90964.1"/>
    </source>
</evidence>
<evidence type="ECO:0000256" key="8">
    <source>
        <dbReference type="RuleBase" id="RU368092"/>
    </source>
</evidence>
<evidence type="ECO:0000256" key="7">
    <source>
        <dbReference type="ARBA" id="ARBA00048670"/>
    </source>
</evidence>